<dbReference type="AlphaFoldDB" id="A0A2N5N1C7"/>
<dbReference type="InterPro" id="IPR029064">
    <property type="entry name" value="Ribosomal_eL30-like_sf"/>
</dbReference>
<dbReference type="Gene3D" id="3.30.1330.30">
    <property type="match status" value="1"/>
</dbReference>
<dbReference type="SUPFAM" id="SSF55315">
    <property type="entry name" value="L30e-like"/>
    <property type="match status" value="1"/>
</dbReference>
<name>A0A2N5N1C7_9BACL</name>
<dbReference type="InterPro" id="IPR004038">
    <property type="entry name" value="Ribosomal_eL8/eL30/eS12/Gad45"/>
</dbReference>
<dbReference type="Proteomes" id="UP000234789">
    <property type="component" value="Unassembled WGS sequence"/>
</dbReference>
<comment type="caution">
    <text evidence="2">The sequence shown here is derived from an EMBL/GenBank/DDBJ whole genome shotgun (WGS) entry which is preliminary data.</text>
</comment>
<dbReference type="OrthoDB" id="2353623at2"/>
<dbReference type="EMBL" id="NFEZ01000004">
    <property type="protein sequence ID" value="PLT44144.1"/>
    <property type="molecule type" value="Genomic_DNA"/>
</dbReference>
<evidence type="ECO:0000313" key="2">
    <source>
        <dbReference type="EMBL" id="PLT44144.1"/>
    </source>
</evidence>
<evidence type="ECO:0000259" key="1">
    <source>
        <dbReference type="Pfam" id="PF01248"/>
    </source>
</evidence>
<organism evidence="2 3">
    <name type="scientific">Paenibacillus pasadenensis</name>
    <dbReference type="NCBI Taxonomy" id="217090"/>
    <lineage>
        <taxon>Bacteria</taxon>
        <taxon>Bacillati</taxon>
        <taxon>Bacillota</taxon>
        <taxon>Bacilli</taxon>
        <taxon>Bacillales</taxon>
        <taxon>Paenibacillaceae</taxon>
        <taxon>Paenibacillus</taxon>
    </lineage>
</organism>
<keyword evidence="3" id="KW-1185">Reference proteome</keyword>
<sequence>MVNPLAYKIGTKQTTKTLESRQAIGVYVARDADPKLTRGIVAQSEKDGVPVRWFDSMAELGKECGIDVGAAMAAVVLDEK</sequence>
<gene>
    <name evidence="2" type="ORF">B8V81_2575</name>
</gene>
<feature type="domain" description="Ribosomal protein eL8/eL30/eS12/Gadd45" evidence="1">
    <location>
        <begin position="6"/>
        <end position="76"/>
    </location>
</feature>
<accession>A0A2N5N1C7</accession>
<reference evidence="2 3" key="1">
    <citation type="submission" date="2017-05" db="EMBL/GenBank/DDBJ databases">
        <title>Functional genome analysis of Paenibacillus pasadenensis strain R16: insights on endophytic life style and antifungal activity.</title>
        <authorList>
            <person name="Passera A."/>
            <person name="Marcolungo L."/>
            <person name="Casati P."/>
            <person name="Brasca M."/>
            <person name="Quaglino F."/>
            <person name="Delledonne M."/>
        </authorList>
    </citation>
    <scope>NUCLEOTIDE SEQUENCE [LARGE SCALE GENOMIC DNA]</scope>
    <source>
        <strain evidence="2 3">R16</strain>
    </source>
</reference>
<dbReference type="Pfam" id="PF01248">
    <property type="entry name" value="Ribosomal_L7Ae"/>
    <property type="match status" value="1"/>
</dbReference>
<evidence type="ECO:0000313" key="3">
    <source>
        <dbReference type="Proteomes" id="UP000234789"/>
    </source>
</evidence>
<protein>
    <submittedName>
        <fullName evidence="2">Firmicutes ribosomal L7Ae family protein</fullName>
    </submittedName>
</protein>
<proteinExistence type="predicted"/>